<dbReference type="SUPFAM" id="SSF52540">
    <property type="entry name" value="P-loop containing nucleoside triphosphate hydrolases"/>
    <property type="match status" value="1"/>
</dbReference>
<comment type="caution">
    <text evidence="2">The sequence shown here is derived from an EMBL/GenBank/DDBJ whole genome shotgun (WGS) entry which is preliminary data.</text>
</comment>
<dbReference type="CDD" id="cd00882">
    <property type="entry name" value="Ras_like_GTPase"/>
    <property type="match status" value="1"/>
</dbReference>
<evidence type="ECO:0000313" key="2">
    <source>
        <dbReference type="EMBL" id="GAA2344832.1"/>
    </source>
</evidence>
<dbReference type="InterPro" id="IPR027417">
    <property type="entry name" value="P-loop_NTPase"/>
</dbReference>
<keyword evidence="3" id="KW-1185">Reference proteome</keyword>
<feature type="domain" description="G" evidence="1">
    <location>
        <begin position="37"/>
        <end position="136"/>
    </location>
</feature>
<dbReference type="EMBL" id="BAAARV010000024">
    <property type="protein sequence ID" value="GAA2344832.1"/>
    <property type="molecule type" value="Genomic_DNA"/>
</dbReference>
<name>A0ABP5T3L9_9ACTN</name>
<dbReference type="InterPro" id="IPR006073">
    <property type="entry name" value="GTP-bd"/>
</dbReference>
<protein>
    <recommendedName>
        <fullName evidence="1">G domain-containing protein</fullName>
    </recommendedName>
</protein>
<evidence type="ECO:0000313" key="3">
    <source>
        <dbReference type="Proteomes" id="UP001501444"/>
    </source>
</evidence>
<accession>A0ABP5T3L9</accession>
<dbReference type="Pfam" id="PF01926">
    <property type="entry name" value="MMR_HSR1"/>
    <property type="match status" value="1"/>
</dbReference>
<evidence type="ECO:0000259" key="1">
    <source>
        <dbReference type="Pfam" id="PF01926"/>
    </source>
</evidence>
<reference evidence="3" key="1">
    <citation type="journal article" date="2019" name="Int. J. Syst. Evol. Microbiol.">
        <title>The Global Catalogue of Microorganisms (GCM) 10K type strain sequencing project: providing services to taxonomists for standard genome sequencing and annotation.</title>
        <authorList>
            <consortium name="The Broad Institute Genomics Platform"/>
            <consortium name="The Broad Institute Genome Sequencing Center for Infectious Disease"/>
            <person name="Wu L."/>
            <person name="Ma J."/>
        </authorList>
    </citation>
    <scope>NUCLEOTIDE SEQUENCE [LARGE SCALE GENOMIC DNA]</scope>
    <source>
        <strain evidence="3">JCM 3272</strain>
    </source>
</reference>
<gene>
    <name evidence="2" type="ORF">GCM10010170_030590</name>
</gene>
<dbReference type="Gene3D" id="3.40.50.300">
    <property type="entry name" value="P-loop containing nucleotide triphosphate hydrolases"/>
    <property type="match status" value="1"/>
</dbReference>
<dbReference type="Proteomes" id="UP001501444">
    <property type="component" value="Unassembled WGS sequence"/>
</dbReference>
<sequence length="530" mass="58586">MVDIDAVRGWLGRLPGESTGQYVDHWDAFQKLDRPVVTLFGSYDTGKSSLLRRLLIDSGSAVPAWLTISARHETFEVNDIEVGGCIIRDTPGFEVGASDIRAQNNSRRAMAAVGLTDVGIAVLTPQLVTAERDVLQKLFTQGWPAGTMWFVISRFDEAGRDPEYDLAGYRELGDRKVRELRDLFGLDDRAPVFVVSQDPFQTAGPATDLGRETWDEFRGWDGMQDLTDALGAVSPSALPGWRHAAGQRYWTAVLDETVTELRRQLADYTAQAEVAADGVARRDQWQRELDTLDQAARAGLDGLVEEVMRRSWDPGSGTDELQRTLDEWFTRHEVRLERLRQSIRKTKERERARPSWAGFASLIATLESGENPSTAPEGTGRIAEHTNNVGTMLLGVLKTMNNASDIGKKAKPAKVAGKLGPHLGTAEAALPLAVYLAKLIDEHRADRARLNQDKAAAEQRQQIVAECTQRARDTWQPFVDDVHDEIVAQTSDQVDLDASLRRLVEQLQGAVAEGEGLARAGTQPRLETEA</sequence>
<organism evidence="2 3">
    <name type="scientific">Dactylosporangium salmoneum</name>
    <dbReference type="NCBI Taxonomy" id="53361"/>
    <lineage>
        <taxon>Bacteria</taxon>
        <taxon>Bacillati</taxon>
        <taxon>Actinomycetota</taxon>
        <taxon>Actinomycetes</taxon>
        <taxon>Micromonosporales</taxon>
        <taxon>Micromonosporaceae</taxon>
        <taxon>Dactylosporangium</taxon>
    </lineage>
</organism>
<proteinExistence type="predicted"/>